<name>A0A2I1KUZ1_9ACTO</name>
<reference evidence="2 3" key="1">
    <citation type="submission" date="2017-12" db="EMBL/GenBank/DDBJ databases">
        <title>Phylogenetic diversity of female urinary microbiome.</title>
        <authorList>
            <person name="Thomas-White K."/>
            <person name="Wolfe A.J."/>
        </authorList>
    </citation>
    <scope>NUCLEOTIDE SEQUENCE [LARGE SCALE GENOMIC DNA]</scope>
    <source>
        <strain evidence="2 3">UMB0319</strain>
    </source>
</reference>
<evidence type="ECO:0000256" key="1">
    <source>
        <dbReference type="SAM" id="MobiDB-lite"/>
    </source>
</evidence>
<dbReference type="EMBL" id="PKHA01000001">
    <property type="protein sequence ID" value="PKY99441.1"/>
    <property type="molecule type" value="Genomic_DNA"/>
</dbReference>
<dbReference type="AlphaFoldDB" id="A0A2I1KUZ1"/>
<proteinExistence type="predicted"/>
<dbReference type="Proteomes" id="UP000234778">
    <property type="component" value="Unassembled WGS sequence"/>
</dbReference>
<protein>
    <submittedName>
        <fullName evidence="2">YbjN domain-containing protein</fullName>
    </submittedName>
</protein>
<evidence type="ECO:0000313" key="3">
    <source>
        <dbReference type="Proteomes" id="UP000234778"/>
    </source>
</evidence>
<sequence>MPRGGLRVRSERSPAGPARGLRDRHGQRSVRRSQRGARTVRGVRGLFSRARRRDSGAASAPDAQQVRPLTRERVQELLERHGWVYETDCDGDLVGRWDDDLLTFMVRGESGEMLNVMGYMLEDLPLERLDEVRFALEDWHREHIWPTCFWRENDDALTFSVGASHMVDWEHGVADCQLEQQVACAMGTIADAFADVRSRLALRADNLNESQW</sequence>
<dbReference type="Pfam" id="PF10722">
    <property type="entry name" value="YbjN"/>
    <property type="match status" value="1"/>
</dbReference>
<gene>
    <name evidence="2" type="ORF">CYJ26_00605</name>
</gene>
<comment type="caution">
    <text evidence="2">The sequence shown here is derived from an EMBL/GenBank/DDBJ whole genome shotgun (WGS) entry which is preliminary data.</text>
</comment>
<accession>A0A2I1KUZ1</accession>
<evidence type="ECO:0000313" key="2">
    <source>
        <dbReference type="EMBL" id="PKY99441.1"/>
    </source>
</evidence>
<dbReference type="InterPro" id="IPR019660">
    <property type="entry name" value="Put_sensory_transdc_reg_YbjN"/>
</dbReference>
<feature type="region of interest" description="Disordered" evidence="1">
    <location>
        <begin position="1"/>
        <end position="38"/>
    </location>
</feature>
<organism evidence="2 3">
    <name type="scientific">Actinomyces urogenitalis</name>
    <dbReference type="NCBI Taxonomy" id="103621"/>
    <lineage>
        <taxon>Bacteria</taxon>
        <taxon>Bacillati</taxon>
        <taxon>Actinomycetota</taxon>
        <taxon>Actinomycetes</taxon>
        <taxon>Actinomycetales</taxon>
        <taxon>Actinomycetaceae</taxon>
        <taxon>Actinomyces</taxon>
    </lineage>
</organism>